<keyword evidence="1" id="KW-0479">Metal-binding</keyword>
<dbReference type="Pfam" id="PF01475">
    <property type="entry name" value="FUR"/>
    <property type="match status" value="1"/>
</dbReference>
<evidence type="ECO:0000256" key="1">
    <source>
        <dbReference type="PIRSR" id="PIRSR602481-1"/>
    </source>
</evidence>
<dbReference type="PANTHER" id="PTHR33202:SF7">
    <property type="entry name" value="FERRIC UPTAKE REGULATION PROTEIN"/>
    <property type="match status" value="1"/>
</dbReference>
<dbReference type="InterPro" id="IPR002481">
    <property type="entry name" value="FUR"/>
</dbReference>
<dbReference type="InterPro" id="IPR036388">
    <property type="entry name" value="WH-like_DNA-bd_sf"/>
</dbReference>
<dbReference type="GO" id="GO:1900376">
    <property type="term" value="P:regulation of secondary metabolite biosynthetic process"/>
    <property type="evidence" value="ECO:0007669"/>
    <property type="project" value="TreeGrafter"/>
</dbReference>
<keyword evidence="2" id="KW-0408">Iron</keyword>
<dbReference type="AlphaFoldDB" id="A0A2S8FM47"/>
<keyword evidence="1" id="KW-0862">Zinc</keyword>
<dbReference type="Proteomes" id="UP000240009">
    <property type="component" value="Unassembled WGS sequence"/>
</dbReference>
<comment type="cofactor">
    <cofactor evidence="1">
        <name>Zn(2+)</name>
        <dbReference type="ChEBI" id="CHEBI:29105"/>
    </cofactor>
    <text evidence="1">Binds 1 zinc ion per subunit.</text>
</comment>
<dbReference type="EMBL" id="PUIA01000035">
    <property type="protein sequence ID" value="PQO33263.1"/>
    <property type="molecule type" value="Genomic_DNA"/>
</dbReference>
<organism evidence="3 4">
    <name type="scientific">Blastopirellula marina</name>
    <dbReference type="NCBI Taxonomy" id="124"/>
    <lineage>
        <taxon>Bacteria</taxon>
        <taxon>Pseudomonadati</taxon>
        <taxon>Planctomycetota</taxon>
        <taxon>Planctomycetia</taxon>
        <taxon>Pirellulales</taxon>
        <taxon>Pirellulaceae</taxon>
        <taxon>Blastopirellula</taxon>
    </lineage>
</organism>
<evidence type="ECO:0000313" key="4">
    <source>
        <dbReference type="Proteomes" id="UP000240009"/>
    </source>
</evidence>
<evidence type="ECO:0000256" key="2">
    <source>
        <dbReference type="PIRSR" id="PIRSR602481-2"/>
    </source>
</evidence>
<name>A0A2S8FM47_9BACT</name>
<dbReference type="RefSeq" id="WP_105352864.1">
    <property type="nucleotide sequence ID" value="NZ_PUIA01000035.1"/>
</dbReference>
<feature type="binding site" evidence="1">
    <location>
        <position position="108"/>
    </location>
    <ligand>
        <name>Zn(2+)</name>
        <dbReference type="ChEBI" id="CHEBI:29105"/>
    </ligand>
</feature>
<dbReference type="GO" id="GO:0008270">
    <property type="term" value="F:zinc ion binding"/>
    <property type="evidence" value="ECO:0007669"/>
    <property type="project" value="TreeGrafter"/>
</dbReference>
<protein>
    <submittedName>
        <fullName evidence="3">Fur family transcriptional regulator</fullName>
    </submittedName>
</protein>
<reference evidence="3 4" key="1">
    <citation type="submission" date="2018-02" db="EMBL/GenBank/DDBJ databases">
        <title>Comparative genomes isolates from brazilian mangrove.</title>
        <authorList>
            <person name="Araujo J.E."/>
            <person name="Taketani R.G."/>
            <person name="Silva M.C.P."/>
            <person name="Loureco M.V."/>
            <person name="Andreote F.D."/>
        </authorList>
    </citation>
    <scope>NUCLEOTIDE SEQUENCE [LARGE SCALE GENOMIC DNA]</scope>
    <source>
        <strain evidence="3 4">HEX-2 MGV</strain>
    </source>
</reference>
<gene>
    <name evidence="3" type="ORF">C5Y96_10440</name>
</gene>
<evidence type="ECO:0000313" key="3">
    <source>
        <dbReference type="EMBL" id="PQO33263.1"/>
    </source>
</evidence>
<comment type="caution">
    <text evidence="3">The sequence shown here is derived from an EMBL/GenBank/DDBJ whole genome shotgun (WGS) entry which is preliminary data.</text>
</comment>
<accession>A0A2S8FM47</accession>
<sequence>MARKRKSGFSMEAAKTLLRGANLRCTAARIAVVQTLADHQTPLSPNEVADELSEFGFDKSTIYRSLTELDESGIVARLDLGDAVRRFELLPSGSEGRSEHPHFMCIDCGKVMCLSGFHIELVPDNPKQKPPGKLEEVLIKGHCDACL</sequence>
<feature type="binding site" evidence="1">
    <location>
        <position position="105"/>
    </location>
    <ligand>
        <name>Zn(2+)</name>
        <dbReference type="ChEBI" id="CHEBI:29105"/>
    </ligand>
</feature>
<dbReference type="GO" id="GO:0045892">
    <property type="term" value="P:negative regulation of DNA-templated transcription"/>
    <property type="evidence" value="ECO:0007669"/>
    <property type="project" value="TreeGrafter"/>
</dbReference>
<feature type="binding site" evidence="2">
    <location>
        <position position="120"/>
    </location>
    <ligand>
        <name>Fe cation</name>
        <dbReference type="ChEBI" id="CHEBI:24875"/>
    </ligand>
</feature>
<dbReference type="InterPro" id="IPR036390">
    <property type="entry name" value="WH_DNA-bd_sf"/>
</dbReference>
<dbReference type="PANTHER" id="PTHR33202">
    <property type="entry name" value="ZINC UPTAKE REGULATION PROTEIN"/>
    <property type="match status" value="1"/>
</dbReference>
<dbReference type="GO" id="GO:0000976">
    <property type="term" value="F:transcription cis-regulatory region binding"/>
    <property type="evidence" value="ECO:0007669"/>
    <property type="project" value="TreeGrafter"/>
</dbReference>
<dbReference type="OrthoDB" id="8659436at2"/>
<dbReference type="SUPFAM" id="SSF46785">
    <property type="entry name" value="Winged helix' DNA-binding domain"/>
    <property type="match status" value="1"/>
</dbReference>
<proteinExistence type="predicted"/>
<dbReference type="GO" id="GO:0003700">
    <property type="term" value="F:DNA-binding transcription factor activity"/>
    <property type="evidence" value="ECO:0007669"/>
    <property type="project" value="InterPro"/>
</dbReference>
<dbReference type="Gene3D" id="1.10.10.10">
    <property type="entry name" value="Winged helix-like DNA-binding domain superfamily/Winged helix DNA-binding domain"/>
    <property type="match status" value="1"/>
</dbReference>
<comment type="cofactor">
    <cofactor evidence="2">
        <name>Mn(2+)</name>
        <dbReference type="ChEBI" id="CHEBI:29035"/>
    </cofactor>
    <cofactor evidence="2">
        <name>Fe(2+)</name>
        <dbReference type="ChEBI" id="CHEBI:29033"/>
    </cofactor>
    <text evidence="2">Binds 1 Mn(2+) or Fe(2+) ion per subunit.</text>
</comment>